<sequence>MSYIPSYLFKNVFNVLTTSFLILLLRATSFLYAACNEFNLPAAHVPYHLNRLSHDAAAVGAGACWGYEDGCDLERNAFSMPVCPGEHSTYVKDKETQLRTFFNQADFGFIRQQIREQTIMCEPLFQGDSSLECSKYLRFCSGRNIMI</sequence>
<accession>A0A1B0CHE1</accession>
<dbReference type="EnsemblMetazoa" id="LLOJ003853-RA">
    <property type="protein sequence ID" value="LLOJ003853-PA"/>
    <property type="gene ID" value="LLOJ003853"/>
</dbReference>
<dbReference type="EMBL" id="AJWK01012285">
    <property type="status" value="NOT_ANNOTATED_CDS"/>
    <property type="molecule type" value="Genomic_DNA"/>
</dbReference>
<evidence type="ECO:0000313" key="2">
    <source>
        <dbReference type="Proteomes" id="UP000092461"/>
    </source>
</evidence>
<keyword evidence="2" id="KW-1185">Reference proteome</keyword>
<name>A0A1B0CHE1_LUTLO</name>
<dbReference type="VEuPathDB" id="VectorBase:LLOJ003853"/>
<organism evidence="1 2">
    <name type="scientific">Lutzomyia longipalpis</name>
    <name type="common">Sand fly</name>
    <dbReference type="NCBI Taxonomy" id="7200"/>
    <lineage>
        <taxon>Eukaryota</taxon>
        <taxon>Metazoa</taxon>
        <taxon>Ecdysozoa</taxon>
        <taxon>Arthropoda</taxon>
        <taxon>Hexapoda</taxon>
        <taxon>Insecta</taxon>
        <taxon>Pterygota</taxon>
        <taxon>Neoptera</taxon>
        <taxon>Endopterygota</taxon>
        <taxon>Diptera</taxon>
        <taxon>Nematocera</taxon>
        <taxon>Psychodoidea</taxon>
        <taxon>Psychodidae</taxon>
        <taxon>Lutzomyia</taxon>
        <taxon>Lutzomyia</taxon>
    </lineage>
</organism>
<reference evidence="1" key="1">
    <citation type="submission" date="2020-05" db="UniProtKB">
        <authorList>
            <consortium name="EnsemblMetazoa"/>
        </authorList>
    </citation>
    <scope>IDENTIFICATION</scope>
    <source>
        <strain evidence="1">Jacobina</strain>
    </source>
</reference>
<dbReference type="VEuPathDB" id="VectorBase:LLONM1_011169"/>
<dbReference type="AlphaFoldDB" id="A0A1B0CHE1"/>
<dbReference type="Proteomes" id="UP000092461">
    <property type="component" value="Unassembled WGS sequence"/>
</dbReference>
<evidence type="ECO:0000313" key="1">
    <source>
        <dbReference type="EnsemblMetazoa" id="LLOJ003853-PA"/>
    </source>
</evidence>
<proteinExistence type="predicted"/>
<protein>
    <submittedName>
        <fullName evidence="1">Uncharacterized protein</fullName>
    </submittedName>
</protein>